<dbReference type="FunFam" id="1.10.10.10:FF:000001">
    <property type="entry name" value="LysR family transcriptional regulator"/>
    <property type="match status" value="1"/>
</dbReference>
<dbReference type="RefSeq" id="WP_096198040.1">
    <property type="nucleotide sequence ID" value="NZ_JBQQHT010000065.1"/>
</dbReference>
<name>A0A2A3YCR8_9MICO</name>
<gene>
    <name evidence="6" type="ORF">CIK66_18665</name>
</gene>
<dbReference type="Pfam" id="PF00126">
    <property type="entry name" value="HTH_1"/>
    <property type="match status" value="1"/>
</dbReference>
<dbReference type="InterPro" id="IPR005119">
    <property type="entry name" value="LysR_subst-bd"/>
</dbReference>
<keyword evidence="3" id="KW-0238">DNA-binding</keyword>
<dbReference type="GO" id="GO:0032993">
    <property type="term" value="C:protein-DNA complex"/>
    <property type="evidence" value="ECO:0007669"/>
    <property type="project" value="TreeGrafter"/>
</dbReference>
<evidence type="ECO:0000313" key="7">
    <source>
        <dbReference type="Proteomes" id="UP000218598"/>
    </source>
</evidence>
<sequence>MDDVEMRDLRYFVAVAEELHFGRAAEVLRIAQPALSKAIQRLERRLGVELFTRTSRSVALTSAGAALLEHGRHALNAIAVAVQAARRAGEATSIQLAMKPGGDAGLLSTLLQEYANHPGARQVDIMFHPGVERAALVRDGRADAALLYSPFESTDGLMTATLHVEDRVAVLPVGHRLADSMNISLDELDNDTFPRWFGRDDDGTGGPAISDVAELFPLVRLGRVVAVLPRSLAGLAGEGTVSVPVSDASPSAIVIGCRADDDRGPMRALMTAARSVSSD</sequence>
<evidence type="ECO:0000256" key="2">
    <source>
        <dbReference type="ARBA" id="ARBA00023015"/>
    </source>
</evidence>
<dbReference type="Proteomes" id="UP000218598">
    <property type="component" value="Unassembled WGS sequence"/>
</dbReference>
<evidence type="ECO:0000256" key="1">
    <source>
        <dbReference type="ARBA" id="ARBA00009437"/>
    </source>
</evidence>
<evidence type="ECO:0000259" key="5">
    <source>
        <dbReference type="PROSITE" id="PS50931"/>
    </source>
</evidence>
<dbReference type="EMBL" id="NRGR01000067">
    <property type="protein sequence ID" value="PCC37562.1"/>
    <property type="molecule type" value="Genomic_DNA"/>
</dbReference>
<dbReference type="Gene3D" id="3.40.190.290">
    <property type="match status" value="1"/>
</dbReference>
<dbReference type="Pfam" id="PF03466">
    <property type="entry name" value="LysR_substrate"/>
    <property type="match status" value="1"/>
</dbReference>
<dbReference type="PROSITE" id="PS50931">
    <property type="entry name" value="HTH_LYSR"/>
    <property type="match status" value="1"/>
</dbReference>
<dbReference type="GO" id="GO:0003700">
    <property type="term" value="F:DNA-binding transcription factor activity"/>
    <property type="evidence" value="ECO:0007669"/>
    <property type="project" value="InterPro"/>
</dbReference>
<dbReference type="Gene3D" id="1.10.10.10">
    <property type="entry name" value="Winged helix-like DNA-binding domain superfamily/Winged helix DNA-binding domain"/>
    <property type="match status" value="1"/>
</dbReference>
<comment type="similarity">
    <text evidence="1">Belongs to the LysR transcriptional regulatory family.</text>
</comment>
<organism evidence="6 7">
    <name type="scientific">Brachybacterium alimentarium</name>
    <dbReference type="NCBI Taxonomy" id="47845"/>
    <lineage>
        <taxon>Bacteria</taxon>
        <taxon>Bacillati</taxon>
        <taxon>Actinomycetota</taxon>
        <taxon>Actinomycetes</taxon>
        <taxon>Micrococcales</taxon>
        <taxon>Dermabacteraceae</taxon>
        <taxon>Brachybacterium</taxon>
    </lineage>
</organism>
<keyword evidence="4" id="KW-0804">Transcription</keyword>
<protein>
    <submittedName>
        <fullName evidence="6">LysR family transcriptional regulator</fullName>
    </submittedName>
</protein>
<keyword evidence="7" id="KW-1185">Reference proteome</keyword>
<keyword evidence="2" id="KW-0805">Transcription regulation</keyword>
<comment type="caution">
    <text evidence="6">The sequence shown here is derived from an EMBL/GenBank/DDBJ whole genome shotgun (WGS) entry which is preliminary data.</text>
</comment>
<dbReference type="SUPFAM" id="SSF53850">
    <property type="entry name" value="Periplasmic binding protein-like II"/>
    <property type="match status" value="1"/>
</dbReference>
<dbReference type="GO" id="GO:0003677">
    <property type="term" value="F:DNA binding"/>
    <property type="evidence" value="ECO:0007669"/>
    <property type="project" value="UniProtKB-KW"/>
</dbReference>
<evidence type="ECO:0000256" key="3">
    <source>
        <dbReference type="ARBA" id="ARBA00023125"/>
    </source>
</evidence>
<evidence type="ECO:0000256" key="4">
    <source>
        <dbReference type="ARBA" id="ARBA00023163"/>
    </source>
</evidence>
<dbReference type="SUPFAM" id="SSF46785">
    <property type="entry name" value="Winged helix' DNA-binding domain"/>
    <property type="match status" value="1"/>
</dbReference>
<dbReference type="PANTHER" id="PTHR30346:SF0">
    <property type="entry name" value="HCA OPERON TRANSCRIPTIONAL ACTIVATOR HCAR"/>
    <property type="match status" value="1"/>
</dbReference>
<dbReference type="AlphaFoldDB" id="A0A2A3YCR8"/>
<dbReference type="PANTHER" id="PTHR30346">
    <property type="entry name" value="TRANSCRIPTIONAL DUAL REGULATOR HCAR-RELATED"/>
    <property type="match status" value="1"/>
</dbReference>
<dbReference type="InterPro" id="IPR000847">
    <property type="entry name" value="LysR_HTH_N"/>
</dbReference>
<proteinExistence type="inferred from homology"/>
<dbReference type="InterPro" id="IPR036388">
    <property type="entry name" value="WH-like_DNA-bd_sf"/>
</dbReference>
<dbReference type="OrthoDB" id="3636008at2"/>
<evidence type="ECO:0000313" key="6">
    <source>
        <dbReference type="EMBL" id="PCC37562.1"/>
    </source>
</evidence>
<feature type="domain" description="HTH lysR-type" evidence="5">
    <location>
        <begin position="4"/>
        <end position="61"/>
    </location>
</feature>
<dbReference type="InterPro" id="IPR036390">
    <property type="entry name" value="WH_DNA-bd_sf"/>
</dbReference>
<reference evidence="6 7" key="1">
    <citation type="journal article" date="2017" name="Elife">
        <title>Extensive horizontal gene transfer in cheese-associated bacteria.</title>
        <authorList>
            <person name="Bonham K.S."/>
            <person name="Wolfe B.E."/>
            <person name="Dutton R.J."/>
        </authorList>
    </citation>
    <scope>NUCLEOTIDE SEQUENCE [LARGE SCALE GENOMIC DNA]</scope>
    <source>
        <strain evidence="6 7">341_9</strain>
    </source>
</reference>
<dbReference type="PRINTS" id="PR00039">
    <property type="entry name" value="HTHLYSR"/>
</dbReference>
<accession>A0A2A3YCR8</accession>